<dbReference type="KEGG" id="sbal:HUE88_02060"/>
<dbReference type="EMBL" id="CP054492">
    <property type="protein sequence ID" value="QOY52502.1"/>
    <property type="molecule type" value="Genomic_DNA"/>
</dbReference>
<dbReference type="RefSeq" id="WP_194370597.1">
    <property type="nucleotide sequence ID" value="NZ_CP054492.1"/>
</dbReference>
<proteinExistence type="predicted"/>
<dbReference type="Proteomes" id="UP000593994">
    <property type="component" value="Chromosome"/>
</dbReference>
<evidence type="ECO:0000313" key="2">
    <source>
        <dbReference type="EMBL" id="QOY52502.1"/>
    </source>
</evidence>
<accession>A0A7S7LVW9</accession>
<keyword evidence="3" id="KW-1185">Reference proteome</keyword>
<dbReference type="KEGG" id="sbal:HUE88_02050"/>
<protein>
    <submittedName>
        <fullName evidence="2">Uncharacterized protein</fullName>
    </submittedName>
</protein>
<organism evidence="2 3">
    <name type="scientific">Candidatus Sulfurimonas baltica</name>
    <dbReference type="NCBI Taxonomy" id="2740404"/>
    <lineage>
        <taxon>Bacteria</taxon>
        <taxon>Pseudomonadati</taxon>
        <taxon>Campylobacterota</taxon>
        <taxon>Epsilonproteobacteria</taxon>
        <taxon>Campylobacterales</taxon>
        <taxon>Sulfurimonadaceae</taxon>
        <taxon>Sulfurimonas</taxon>
    </lineage>
</organism>
<dbReference type="AlphaFoldDB" id="A0A7S7LVW9"/>
<reference evidence="2 3" key="1">
    <citation type="submission" date="2020-05" db="EMBL/GenBank/DDBJ databases">
        <title>Sulfurimonas marisnigri, sp. nov., and Sulfurimonas baltica, sp. nov., manganese oxide reducing chemolithoautotrophs of the class Epsilonproteobacteria isolated from the pelagic redoxclines of the Black and Baltic Seas and emended description of the genus Sulfurimonas.</title>
        <authorList>
            <person name="Henkel J.V."/>
            <person name="Laudan C."/>
            <person name="Werner J."/>
            <person name="Neu T."/>
            <person name="Plewe S."/>
            <person name="Sproer C."/>
            <person name="Bunk B."/>
            <person name="Schulz-Vogt H.N."/>
        </authorList>
    </citation>
    <scope>NUCLEOTIDE SEQUENCE [LARGE SCALE GENOMIC DNA]</scope>
    <source>
        <strain evidence="2 3">GD2</strain>
    </source>
</reference>
<name>A0A7S7LVW9_9BACT</name>
<gene>
    <name evidence="1" type="ORF">HUE88_02050</name>
    <name evidence="2" type="ORF">HUE88_02060</name>
</gene>
<sequence>MHTMKLQVNETIYSQVLSFINQFQTNELSLVEDTKQEDYIVSSIEEVQKRVFDAESNGNYISADTFFSDMDKKIEAL</sequence>
<dbReference type="EMBL" id="CP054492">
    <property type="protein sequence ID" value="QOY52501.1"/>
    <property type="molecule type" value="Genomic_DNA"/>
</dbReference>
<evidence type="ECO:0000313" key="1">
    <source>
        <dbReference type="EMBL" id="QOY52501.1"/>
    </source>
</evidence>
<evidence type="ECO:0000313" key="3">
    <source>
        <dbReference type="Proteomes" id="UP000593994"/>
    </source>
</evidence>